<evidence type="ECO:0000256" key="1">
    <source>
        <dbReference type="ARBA" id="ARBA00001933"/>
    </source>
</evidence>
<evidence type="ECO:0000256" key="17">
    <source>
        <dbReference type="ARBA" id="ARBA00080231"/>
    </source>
</evidence>
<keyword evidence="8" id="KW-0663">Pyridoxal phosphate</keyword>
<sequence length="482" mass="53618">MAPRKRLLNLETMNQAVLDVKVPILGSVLARALEIQQEIDQGIVKPFKKLTKCHFGDQQAMGHKPRTFLRQVAALCTYPELLDTDNFAEDAKRRAREILKTLDNNSVGSYNPTYITQVLPRKIAKFIEQRDGGVPSDPKNIVVSGGMSKAVLNALALAADEESPLKTGFVVPVPYYPLYGDAIALFGATKVEYVLDEERGWAVNEENIRESIRAARQHCNPKVLCAINPGNPTGHVLSRDNMEVIIRVAAEENLLLFADEVYQENVFAPGVVFHSFKKVLFEMGPEYSERVQLVSIYSISKGISGECGLRSGYIEFVNVDQAVFNYFGILKSFDIPSVIAVLTLEVLVDPPQPGDTSYESFQAEAQNLLSTQLEKARLAEEIFNRAPGICCNPIQGALYAFPRIQIPERAISLAQGRGQAPDIFFCHLLLEETGIVLVDGTSFGQAKGTYHFRISLLHPLEELKSILEKIVEFHAKFLQEYS</sequence>
<evidence type="ECO:0000256" key="5">
    <source>
        <dbReference type="ARBA" id="ARBA00022553"/>
    </source>
</evidence>
<dbReference type="InterPro" id="IPR004839">
    <property type="entry name" value="Aminotransferase_I/II_large"/>
</dbReference>
<evidence type="ECO:0000256" key="11">
    <source>
        <dbReference type="ARBA" id="ARBA00025785"/>
    </source>
</evidence>
<keyword evidence="7" id="KW-0808">Transferase</keyword>
<comment type="caution">
    <text evidence="20">The sequence shown here is derived from an EMBL/GenBank/DDBJ whole genome shotgun (WGS) entry which is preliminary data.</text>
</comment>
<comment type="similarity">
    <text evidence="11">Belongs to the class-I pyridoxal-phosphate-dependent aminotransferase family. Alanine aminotransferase subfamily.</text>
</comment>
<evidence type="ECO:0000256" key="4">
    <source>
        <dbReference type="ARBA" id="ARBA00022490"/>
    </source>
</evidence>
<comment type="pathway">
    <text evidence="10">Amino-acid degradation; L-alanine degradation via transaminase pathway; pyruvate from L-alanine: step 1/1.</text>
</comment>
<evidence type="ECO:0000256" key="18">
    <source>
        <dbReference type="ARBA" id="ARBA00082842"/>
    </source>
</evidence>
<dbReference type="Proteomes" id="UP001181693">
    <property type="component" value="Unassembled WGS sequence"/>
</dbReference>
<protein>
    <recommendedName>
        <fullName evidence="15">Alanine aminotransferase 1</fullName>
        <ecNumber evidence="12">2.6.1.2</ecNumber>
    </recommendedName>
    <alternativeName>
        <fullName evidence="17">Glutamate pyruvate transaminase 1</fullName>
    </alternativeName>
    <alternativeName>
        <fullName evidence="16">Glutamic--alanine transaminase 1</fullName>
    </alternativeName>
    <alternativeName>
        <fullName evidence="18">Glutamic--pyruvic transaminase 1</fullName>
    </alternativeName>
</protein>
<comment type="function">
    <text evidence="14">Catalyzes the reversible transamination between alanine and 2-oxoglutarate to form pyruvate and glutamate. Participates in cellular nitrogen metabolism and also in liver gluconeogenesis starting with precursors transported from skeletal muscles.</text>
</comment>
<evidence type="ECO:0000256" key="12">
    <source>
        <dbReference type="ARBA" id="ARBA00026106"/>
    </source>
</evidence>
<evidence type="ECO:0000313" key="21">
    <source>
        <dbReference type="Proteomes" id="UP001181693"/>
    </source>
</evidence>
<comment type="subcellular location">
    <subcellularLocation>
        <location evidence="2">Cytoplasm</location>
    </subcellularLocation>
</comment>
<comment type="subunit">
    <text evidence="3">Homodimer.</text>
</comment>
<dbReference type="GO" id="GO:0005737">
    <property type="term" value="C:cytoplasm"/>
    <property type="evidence" value="ECO:0007669"/>
    <property type="project" value="UniProtKB-SubCell"/>
</dbReference>
<dbReference type="FunFam" id="3.90.1150.10:FF:000345">
    <property type="entry name" value="Alanine aminotransferase 2"/>
    <property type="match status" value="1"/>
</dbReference>
<evidence type="ECO:0000256" key="9">
    <source>
        <dbReference type="ARBA" id="ARBA00022990"/>
    </source>
</evidence>
<evidence type="ECO:0000256" key="6">
    <source>
        <dbReference type="ARBA" id="ARBA00022576"/>
    </source>
</evidence>
<dbReference type="AlphaFoldDB" id="A0AAV2ZZ90"/>
<dbReference type="Gene3D" id="3.90.1150.10">
    <property type="entry name" value="Aspartate Aminotransferase, domain 1"/>
    <property type="match status" value="1"/>
</dbReference>
<evidence type="ECO:0000256" key="8">
    <source>
        <dbReference type="ARBA" id="ARBA00022898"/>
    </source>
</evidence>
<dbReference type="SUPFAM" id="SSF53383">
    <property type="entry name" value="PLP-dependent transferases"/>
    <property type="match status" value="1"/>
</dbReference>
<evidence type="ECO:0000256" key="16">
    <source>
        <dbReference type="ARBA" id="ARBA00076222"/>
    </source>
</evidence>
<keyword evidence="4" id="KW-0963">Cytoplasm</keyword>
<keyword evidence="6" id="KW-0032">Aminotransferase</keyword>
<keyword evidence="5" id="KW-0597">Phosphoprotein</keyword>
<accession>A0AAV2ZZ90</accession>
<dbReference type="Pfam" id="PF00155">
    <property type="entry name" value="Aminotran_1_2"/>
    <property type="match status" value="1"/>
</dbReference>
<evidence type="ECO:0000313" key="20">
    <source>
        <dbReference type="EMBL" id="DBA23941.1"/>
    </source>
</evidence>
<dbReference type="GO" id="GO:0004021">
    <property type="term" value="F:L-alanine:2-oxoglutarate aminotransferase activity"/>
    <property type="evidence" value="ECO:0007669"/>
    <property type="project" value="UniProtKB-EC"/>
</dbReference>
<gene>
    <name evidence="20" type="ORF">GDO54_011652</name>
</gene>
<dbReference type="EC" id="2.6.1.2" evidence="12"/>
<dbReference type="EMBL" id="DYDO01000005">
    <property type="protein sequence ID" value="DBA23941.1"/>
    <property type="molecule type" value="Genomic_DNA"/>
</dbReference>
<organism evidence="20 21">
    <name type="scientific">Pyxicephalus adspersus</name>
    <name type="common">African bullfrog</name>
    <dbReference type="NCBI Taxonomy" id="30357"/>
    <lineage>
        <taxon>Eukaryota</taxon>
        <taxon>Metazoa</taxon>
        <taxon>Chordata</taxon>
        <taxon>Craniata</taxon>
        <taxon>Vertebrata</taxon>
        <taxon>Euteleostomi</taxon>
        <taxon>Amphibia</taxon>
        <taxon>Batrachia</taxon>
        <taxon>Anura</taxon>
        <taxon>Neobatrachia</taxon>
        <taxon>Ranoidea</taxon>
        <taxon>Pyxicephalidae</taxon>
        <taxon>Pyxicephalinae</taxon>
        <taxon>Pyxicephalus</taxon>
    </lineage>
</organism>
<name>A0AAV2ZZ90_PYXAD</name>
<evidence type="ECO:0000256" key="2">
    <source>
        <dbReference type="ARBA" id="ARBA00004496"/>
    </source>
</evidence>
<proteinExistence type="inferred from homology"/>
<dbReference type="FunFam" id="1.10.287.1970:FF:000001">
    <property type="entry name" value="Alanine aminotransferase 2"/>
    <property type="match status" value="1"/>
</dbReference>
<comment type="catalytic activity">
    <reaction evidence="13">
        <text>L-alanine + 2-oxoglutarate = pyruvate + L-glutamate</text>
        <dbReference type="Rhea" id="RHEA:19453"/>
        <dbReference type="ChEBI" id="CHEBI:15361"/>
        <dbReference type="ChEBI" id="CHEBI:16810"/>
        <dbReference type="ChEBI" id="CHEBI:29985"/>
        <dbReference type="ChEBI" id="CHEBI:57972"/>
        <dbReference type="EC" id="2.6.1.2"/>
    </reaction>
</comment>
<evidence type="ECO:0000256" key="13">
    <source>
        <dbReference type="ARBA" id="ARBA00047412"/>
    </source>
</evidence>
<dbReference type="PANTHER" id="PTHR11751">
    <property type="entry name" value="ALANINE AMINOTRANSFERASE"/>
    <property type="match status" value="1"/>
</dbReference>
<evidence type="ECO:0000256" key="10">
    <source>
        <dbReference type="ARBA" id="ARBA00025708"/>
    </source>
</evidence>
<dbReference type="InterPro" id="IPR045088">
    <property type="entry name" value="ALAT1/2-like"/>
</dbReference>
<dbReference type="Gene3D" id="3.40.640.10">
    <property type="entry name" value="Type I PLP-dependent aspartate aminotransferase-like (Major domain)"/>
    <property type="match status" value="1"/>
</dbReference>
<reference evidence="20" key="1">
    <citation type="thesis" date="2020" institute="ProQuest LLC" country="789 East Eisenhower Parkway, Ann Arbor, MI, USA">
        <title>Comparative Genomics and Chromosome Evolution.</title>
        <authorList>
            <person name="Mudd A.B."/>
        </authorList>
    </citation>
    <scope>NUCLEOTIDE SEQUENCE</scope>
    <source>
        <strain evidence="20">1538</strain>
        <tissue evidence="20">Blood</tissue>
    </source>
</reference>
<dbReference type="InterPro" id="IPR015422">
    <property type="entry name" value="PyrdxlP-dep_Trfase_small"/>
</dbReference>
<dbReference type="InterPro" id="IPR015424">
    <property type="entry name" value="PyrdxlP-dep_Trfase"/>
</dbReference>
<feature type="domain" description="Aminotransferase class I/classII large" evidence="19">
    <location>
        <begin position="88"/>
        <end position="470"/>
    </location>
</feature>
<keyword evidence="9" id="KW-0007">Acetylation</keyword>
<comment type="cofactor">
    <cofactor evidence="1">
        <name>pyridoxal 5'-phosphate</name>
        <dbReference type="ChEBI" id="CHEBI:597326"/>
    </cofactor>
</comment>
<evidence type="ECO:0000256" key="14">
    <source>
        <dbReference type="ARBA" id="ARBA00059280"/>
    </source>
</evidence>
<keyword evidence="21" id="KW-1185">Reference proteome</keyword>
<evidence type="ECO:0000259" key="19">
    <source>
        <dbReference type="Pfam" id="PF00155"/>
    </source>
</evidence>
<dbReference type="GO" id="GO:0030170">
    <property type="term" value="F:pyridoxal phosphate binding"/>
    <property type="evidence" value="ECO:0007669"/>
    <property type="project" value="InterPro"/>
</dbReference>
<dbReference type="FunFam" id="3.40.640.10:FF:000236">
    <property type="entry name" value="Alanine aminotransferase 2"/>
    <property type="match status" value="1"/>
</dbReference>
<evidence type="ECO:0000256" key="7">
    <source>
        <dbReference type="ARBA" id="ARBA00022679"/>
    </source>
</evidence>
<dbReference type="Gene3D" id="1.10.287.1970">
    <property type="match status" value="1"/>
</dbReference>
<dbReference type="CDD" id="cd00609">
    <property type="entry name" value="AAT_like"/>
    <property type="match status" value="1"/>
</dbReference>
<dbReference type="InterPro" id="IPR015421">
    <property type="entry name" value="PyrdxlP-dep_Trfase_major"/>
</dbReference>
<evidence type="ECO:0000256" key="15">
    <source>
        <dbReference type="ARBA" id="ARBA00074120"/>
    </source>
</evidence>
<evidence type="ECO:0000256" key="3">
    <source>
        <dbReference type="ARBA" id="ARBA00011738"/>
    </source>
</evidence>
<dbReference type="PANTHER" id="PTHR11751:SF308">
    <property type="entry name" value="ALANINE AMINOTRANSFERASE 1"/>
    <property type="match status" value="1"/>
</dbReference>